<sequence length="167" mass="18591">MDFYLDDTPSSSQSTPSFLEYSAQKGENDLGGEKGGLVRRADSEEETTSYGGPACPVTVAIVDSSVIDEISSKVQDLVEKINNSRASDQRVMDSFQEELMTKVTEVCQEMKESMYTVYEDNSNEMHVKLKELSRVLESCTRLHQELMEATQALTGLRVSIGVKKQDC</sequence>
<accession>Q4S7S4</accession>
<feature type="compositionally biased region" description="Low complexity" evidence="1">
    <location>
        <begin position="1"/>
        <end position="17"/>
    </location>
</feature>
<proteinExistence type="predicted"/>
<dbReference type="EMBL" id="CAAE01014712">
    <property type="protein sequence ID" value="CAG03308.1"/>
    <property type="molecule type" value="Genomic_DNA"/>
</dbReference>
<feature type="region of interest" description="Disordered" evidence="1">
    <location>
        <begin position="1"/>
        <end position="51"/>
    </location>
</feature>
<dbReference type="InterPro" id="IPR034609">
    <property type="entry name" value="Syce2"/>
</dbReference>
<reference evidence="2" key="1">
    <citation type="journal article" date="2004" name="Nature">
        <title>Genome duplication in the teleost fish Tetraodon nigroviridis reveals the early vertebrate proto-karyotype.</title>
        <authorList>
            <person name="Jaillon O."/>
            <person name="Aury J.-M."/>
            <person name="Brunet F."/>
            <person name="Petit J.-L."/>
            <person name="Stange-Thomann N."/>
            <person name="Mauceli E."/>
            <person name="Bouneau L."/>
            <person name="Fischer C."/>
            <person name="Ozouf-Costaz C."/>
            <person name="Bernot A."/>
            <person name="Nicaud S."/>
            <person name="Jaffe D."/>
            <person name="Fisher S."/>
            <person name="Lutfalla G."/>
            <person name="Dossat C."/>
            <person name="Segurens B."/>
            <person name="Dasilva C."/>
            <person name="Salanoubat M."/>
            <person name="Levy M."/>
            <person name="Boudet N."/>
            <person name="Castellano S."/>
            <person name="Anthouard V."/>
            <person name="Jubin C."/>
            <person name="Castelli V."/>
            <person name="Katinka M."/>
            <person name="Vacherie B."/>
            <person name="Biemont C."/>
            <person name="Skalli Z."/>
            <person name="Cattolico L."/>
            <person name="Poulain J."/>
            <person name="De Berardinis V."/>
            <person name="Cruaud C."/>
            <person name="Duprat S."/>
            <person name="Brottier P."/>
            <person name="Coutanceau J.-P."/>
            <person name="Gouzy J."/>
            <person name="Parra G."/>
            <person name="Lardier G."/>
            <person name="Chapple C."/>
            <person name="McKernan K.J."/>
            <person name="McEwan P."/>
            <person name="Bosak S."/>
            <person name="Kellis M."/>
            <person name="Volff J.-N."/>
            <person name="Guigo R."/>
            <person name="Zody M.C."/>
            <person name="Mesirov J."/>
            <person name="Lindblad-Toh K."/>
            <person name="Birren B."/>
            <person name="Nusbaum C."/>
            <person name="Kahn D."/>
            <person name="Robinson-Rechavi M."/>
            <person name="Laudet V."/>
            <person name="Schachter V."/>
            <person name="Quetier F."/>
            <person name="Saurin W."/>
            <person name="Scarpelli C."/>
            <person name="Wincker P."/>
            <person name="Lander E.S."/>
            <person name="Weissenbach J."/>
            <person name="Roest Crollius H."/>
        </authorList>
    </citation>
    <scope>NUCLEOTIDE SEQUENCE [LARGE SCALE GENOMIC DNA]</scope>
</reference>
<evidence type="ECO:0000256" key="1">
    <source>
        <dbReference type="SAM" id="MobiDB-lite"/>
    </source>
</evidence>
<dbReference type="GO" id="GO:0007130">
    <property type="term" value="P:synaptonemal complex assembly"/>
    <property type="evidence" value="ECO:0007669"/>
    <property type="project" value="InterPro"/>
</dbReference>
<dbReference type="GO" id="GO:0000801">
    <property type="term" value="C:central element"/>
    <property type="evidence" value="ECO:0007669"/>
    <property type="project" value="InterPro"/>
</dbReference>
<dbReference type="PANTHER" id="PTHR28398">
    <property type="entry name" value="SYNAPTONEMAL COMPLEX CENTRAL ELEMENT PROTEIN 2"/>
    <property type="match status" value="1"/>
</dbReference>
<dbReference type="KEGG" id="tng:GSTEN00022655G001"/>
<name>Q4S7S4_TETNG</name>
<comment type="caution">
    <text evidence="2">The sequence shown here is derived from an EMBL/GenBank/DDBJ whole genome shotgun (WGS) entry which is preliminary data.</text>
</comment>
<organism evidence="2">
    <name type="scientific">Tetraodon nigroviridis</name>
    <name type="common">Spotted green pufferfish</name>
    <name type="synonym">Chelonodon nigroviridis</name>
    <dbReference type="NCBI Taxonomy" id="99883"/>
    <lineage>
        <taxon>Eukaryota</taxon>
        <taxon>Metazoa</taxon>
        <taxon>Chordata</taxon>
        <taxon>Craniata</taxon>
        <taxon>Vertebrata</taxon>
        <taxon>Euteleostomi</taxon>
        <taxon>Actinopterygii</taxon>
        <taxon>Neopterygii</taxon>
        <taxon>Teleostei</taxon>
        <taxon>Neoteleostei</taxon>
        <taxon>Acanthomorphata</taxon>
        <taxon>Eupercaria</taxon>
        <taxon>Tetraodontiformes</taxon>
        <taxon>Tetradontoidea</taxon>
        <taxon>Tetraodontidae</taxon>
        <taxon>Tetraodon</taxon>
    </lineage>
</organism>
<dbReference type="AlphaFoldDB" id="Q4S7S4"/>
<evidence type="ECO:0000313" key="2">
    <source>
        <dbReference type="EMBL" id="CAG03308.1"/>
    </source>
</evidence>
<dbReference type="OrthoDB" id="6142414at2759"/>
<reference evidence="2" key="2">
    <citation type="submission" date="2004-02" db="EMBL/GenBank/DDBJ databases">
        <authorList>
            <consortium name="Genoscope"/>
            <consortium name="Whitehead Institute Centre for Genome Research"/>
        </authorList>
    </citation>
    <scope>NUCLEOTIDE SEQUENCE</scope>
</reference>
<dbReference type="PANTHER" id="PTHR28398:SF1">
    <property type="entry name" value="SYNAPTONEMAL COMPLEX CENTRAL ELEMENT PROTEIN 2"/>
    <property type="match status" value="1"/>
</dbReference>
<protein>
    <submittedName>
        <fullName evidence="2">(spotted green pufferfish) hypothetical protein</fullName>
    </submittedName>
</protein>
<gene>
    <name evidence="2" type="ORF">GSTENG00022655001</name>
</gene>